<keyword evidence="1" id="KW-0472">Membrane</keyword>
<evidence type="ECO:0000313" key="3">
    <source>
        <dbReference type="Proteomes" id="UP000214688"/>
    </source>
</evidence>
<feature type="transmembrane region" description="Helical" evidence="1">
    <location>
        <begin position="16"/>
        <end position="35"/>
    </location>
</feature>
<keyword evidence="1" id="KW-0812">Transmembrane</keyword>
<dbReference type="KEGG" id="tab:CIG75_04810"/>
<organism evidence="2 3">
    <name type="scientific">Tumebacillus algifaecis</name>
    <dbReference type="NCBI Taxonomy" id="1214604"/>
    <lineage>
        <taxon>Bacteria</taxon>
        <taxon>Bacillati</taxon>
        <taxon>Bacillota</taxon>
        <taxon>Bacilli</taxon>
        <taxon>Bacillales</taxon>
        <taxon>Alicyclobacillaceae</taxon>
        <taxon>Tumebacillus</taxon>
    </lineage>
</organism>
<evidence type="ECO:0000313" key="2">
    <source>
        <dbReference type="EMBL" id="ASS74370.1"/>
    </source>
</evidence>
<evidence type="ECO:0000256" key="1">
    <source>
        <dbReference type="SAM" id="Phobius"/>
    </source>
</evidence>
<feature type="transmembrane region" description="Helical" evidence="1">
    <location>
        <begin position="47"/>
        <end position="72"/>
    </location>
</feature>
<dbReference type="Proteomes" id="UP000214688">
    <property type="component" value="Chromosome"/>
</dbReference>
<sequence length="73" mass="8211">MKALNKTIKTTPPQDLQTRFAVAFLTLFLATFFLGRSTTPQLGIGQIVLLWGLLVPDMGRVTAILFVIYYFMT</sequence>
<protein>
    <submittedName>
        <fullName evidence="2">Uncharacterized protein</fullName>
    </submittedName>
</protein>
<keyword evidence="3" id="KW-1185">Reference proteome</keyword>
<reference evidence="2 3" key="1">
    <citation type="journal article" date="2015" name="Int. J. Syst. Evol. Microbiol.">
        <title>Tumebacillus algifaecis sp. nov., isolated from decomposing algal scum.</title>
        <authorList>
            <person name="Wu Y.F."/>
            <person name="Zhang B."/>
            <person name="Xing P."/>
            <person name="Wu Q.L."/>
            <person name="Liu S.J."/>
        </authorList>
    </citation>
    <scope>NUCLEOTIDE SEQUENCE [LARGE SCALE GENOMIC DNA]</scope>
    <source>
        <strain evidence="2 3">THMBR28</strain>
    </source>
</reference>
<proteinExistence type="predicted"/>
<dbReference type="EMBL" id="CP022657">
    <property type="protein sequence ID" value="ASS74370.1"/>
    <property type="molecule type" value="Genomic_DNA"/>
</dbReference>
<name>A0A223CYA3_9BACL</name>
<accession>A0A223CYA3</accession>
<dbReference type="AlphaFoldDB" id="A0A223CYA3"/>
<gene>
    <name evidence="2" type="ORF">CIG75_04810</name>
</gene>
<keyword evidence="1" id="KW-1133">Transmembrane helix</keyword>